<keyword evidence="1 3" id="KW-0145">Chemotaxis</keyword>
<dbReference type="AlphaFoldDB" id="A0A7W7ZFU3"/>
<sequence>MSHVLTVGISDCAVSGDPNAVITTHALGSCVGLLIYDPVARVGGLLHYMLPDSTMDKDRAAQKPFMFADTGIPLLFHTAYKAGARKERIQVTALGGAQILGTNDSFSIGKRNLMSMRKILWKAGVMLHHEEVGGTSPRTARLEVASGKILVSFGRGQHEVHQGITERREANGL</sequence>
<protein>
    <recommendedName>
        <fullName evidence="3">Probable chemoreceptor glutamine deamidase CheD</fullName>
        <ecNumber evidence="3">3.5.1.44</ecNumber>
    </recommendedName>
</protein>
<comment type="function">
    <text evidence="3">Probably deamidates glutamine residues to glutamate on methyl-accepting chemotaxis receptors (MCPs), playing an important role in chemotaxis.</text>
</comment>
<organism evidence="4 5">
    <name type="scientific">Granulicella aggregans</name>
    <dbReference type="NCBI Taxonomy" id="474949"/>
    <lineage>
        <taxon>Bacteria</taxon>
        <taxon>Pseudomonadati</taxon>
        <taxon>Acidobacteriota</taxon>
        <taxon>Terriglobia</taxon>
        <taxon>Terriglobales</taxon>
        <taxon>Acidobacteriaceae</taxon>
        <taxon>Granulicella</taxon>
    </lineage>
</organism>
<dbReference type="Gene3D" id="3.30.1330.200">
    <property type="match status" value="1"/>
</dbReference>
<reference evidence="4 5" key="1">
    <citation type="submission" date="2020-08" db="EMBL/GenBank/DDBJ databases">
        <title>Genomic Encyclopedia of Type Strains, Phase IV (KMG-V): Genome sequencing to study the core and pangenomes of soil and plant-associated prokaryotes.</title>
        <authorList>
            <person name="Whitman W."/>
        </authorList>
    </citation>
    <scope>NUCLEOTIDE SEQUENCE [LARGE SCALE GENOMIC DNA]</scope>
    <source>
        <strain evidence="4 5">M8UP14</strain>
    </source>
</reference>
<evidence type="ECO:0000256" key="2">
    <source>
        <dbReference type="ARBA" id="ARBA00022801"/>
    </source>
</evidence>
<keyword evidence="5" id="KW-1185">Reference proteome</keyword>
<dbReference type="Pfam" id="PF03975">
    <property type="entry name" value="CheD"/>
    <property type="match status" value="1"/>
</dbReference>
<dbReference type="HAMAP" id="MF_01440">
    <property type="entry name" value="CheD"/>
    <property type="match status" value="1"/>
</dbReference>
<comment type="catalytic activity">
    <reaction evidence="3">
        <text>L-glutaminyl-[protein] + H2O = L-glutamyl-[protein] + NH4(+)</text>
        <dbReference type="Rhea" id="RHEA:16441"/>
        <dbReference type="Rhea" id="RHEA-COMP:10207"/>
        <dbReference type="Rhea" id="RHEA-COMP:10208"/>
        <dbReference type="ChEBI" id="CHEBI:15377"/>
        <dbReference type="ChEBI" id="CHEBI:28938"/>
        <dbReference type="ChEBI" id="CHEBI:29973"/>
        <dbReference type="ChEBI" id="CHEBI:30011"/>
        <dbReference type="EC" id="3.5.1.44"/>
    </reaction>
</comment>
<name>A0A7W7ZFU3_9BACT</name>
<evidence type="ECO:0000313" key="5">
    <source>
        <dbReference type="Proteomes" id="UP000540989"/>
    </source>
</evidence>
<accession>A0A7W7ZFU3</accession>
<dbReference type="InterPro" id="IPR011324">
    <property type="entry name" value="Cytotoxic_necrot_fac-like_cat"/>
</dbReference>
<comment type="caution">
    <text evidence="4">The sequence shown here is derived from an EMBL/GenBank/DDBJ whole genome shotgun (WGS) entry which is preliminary data.</text>
</comment>
<dbReference type="Proteomes" id="UP000540989">
    <property type="component" value="Unassembled WGS sequence"/>
</dbReference>
<comment type="similarity">
    <text evidence="3">Belongs to the CheD family.</text>
</comment>
<dbReference type="EC" id="3.5.1.44" evidence="3"/>
<dbReference type="PANTHER" id="PTHR35147">
    <property type="entry name" value="CHEMORECEPTOR GLUTAMINE DEAMIDASE CHED-RELATED"/>
    <property type="match status" value="1"/>
</dbReference>
<gene>
    <name evidence="3" type="primary">cheD</name>
    <name evidence="4" type="ORF">HDF16_003862</name>
</gene>
<evidence type="ECO:0000256" key="1">
    <source>
        <dbReference type="ARBA" id="ARBA00022500"/>
    </source>
</evidence>
<dbReference type="PANTHER" id="PTHR35147:SF1">
    <property type="entry name" value="CHEMORECEPTOR GLUTAMINE DEAMIDASE CHED-RELATED"/>
    <property type="match status" value="1"/>
</dbReference>
<evidence type="ECO:0000256" key="3">
    <source>
        <dbReference type="HAMAP-Rule" id="MF_01440"/>
    </source>
</evidence>
<dbReference type="CDD" id="cd16352">
    <property type="entry name" value="CheD"/>
    <property type="match status" value="1"/>
</dbReference>
<dbReference type="GO" id="GO:0050568">
    <property type="term" value="F:protein-glutamine glutaminase activity"/>
    <property type="evidence" value="ECO:0007669"/>
    <property type="project" value="UniProtKB-UniRule"/>
</dbReference>
<dbReference type="RefSeq" id="WP_184220069.1">
    <property type="nucleotide sequence ID" value="NZ_JACHIP010000005.1"/>
</dbReference>
<dbReference type="GO" id="GO:0006935">
    <property type="term" value="P:chemotaxis"/>
    <property type="evidence" value="ECO:0007669"/>
    <property type="project" value="UniProtKB-UniRule"/>
</dbReference>
<keyword evidence="2 3" id="KW-0378">Hydrolase</keyword>
<dbReference type="EMBL" id="JACHIP010000005">
    <property type="protein sequence ID" value="MBB5059139.1"/>
    <property type="molecule type" value="Genomic_DNA"/>
</dbReference>
<dbReference type="InterPro" id="IPR038592">
    <property type="entry name" value="CheD-like_sf"/>
</dbReference>
<proteinExistence type="inferred from homology"/>
<dbReference type="SUPFAM" id="SSF64438">
    <property type="entry name" value="CNF1/YfiH-like putative cysteine hydrolases"/>
    <property type="match status" value="1"/>
</dbReference>
<dbReference type="InterPro" id="IPR005659">
    <property type="entry name" value="Chemorcpt_Glu_NH3ase_CheD"/>
</dbReference>
<evidence type="ECO:0000313" key="4">
    <source>
        <dbReference type="EMBL" id="MBB5059139.1"/>
    </source>
</evidence>